<evidence type="ECO:0000313" key="7">
    <source>
        <dbReference type="Proteomes" id="UP001652623"/>
    </source>
</evidence>
<sequence>MENLALLLSLSLLFNIISFPLPSSAVSSCNGPCRTLDDCEGQLICINSKCNDDPDVGTHICSGGGGSTPSPPSGGGGGTCQASGTLNCKGKSYPTYTCSPPVTSSTKAKLTNNDFSEGGDGGEPSECYNRYYENSERVVALSTGWYNGGSRCGKFIKIKASNGRTTTAKVVDECDSRNGCDEEHAGQPPCKNNIVDGSDAVWSALGLNKDIGIVDVTWSMA</sequence>
<evidence type="ECO:0000256" key="3">
    <source>
        <dbReference type="ARBA" id="ARBA00022525"/>
    </source>
</evidence>
<proteinExistence type="inferred from homology"/>
<dbReference type="PANTHER" id="PTHR33191">
    <property type="entry name" value="RIPENING-RELATED PROTEIN 2-RELATED"/>
    <property type="match status" value="1"/>
</dbReference>
<evidence type="ECO:0000256" key="6">
    <source>
        <dbReference type="SAM" id="SignalP"/>
    </source>
</evidence>
<evidence type="ECO:0000256" key="1">
    <source>
        <dbReference type="ARBA" id="ARBA00004613"/>
    </source>
</evidence>
<dbReference type="RefSeq" id="XP_015874448.4">
    <property type="nucleotide sequence ID" value="XM_016018962.4"/>
</dbReference>
<dbReference type="CDD" id="cd22270">
    <property type="entry name" value="DPBB_kiwellin-like"/>
    <property type="match status" value="1"/>
</dbReference>
<dbReference type="KEGG" id="zju:107411384"/>
<feature type="region of interest" description="Disordered" evidence="5">
    <location>
        <begin position="101"/>
        <end position="122"/>
    </location>
</feature>
<dbReference type="Pfam" id="PF24300">
    <property type="entry name" value="KWL1"/>
    <property type="match status" value="1"/>
</dbReference>
<comment type="similarity">
    <text evidence="2">Belongs to the kiwellin family.</text>
</comment>
<dbReference type="PANTHER" id="PTHR33191:SF9">
    <property type="entry name" value="RIPENING-RELATED PROTEIN 2-RELATED"/>
    <property type="match status" value="1"/>
</dbReference>
<dbReference type="Proteomes" id="UP001652623">
    <property type="component" value="Chromosome 10"/>
</dbReference>
<gene>
    <name evidence="8" type="primary">LOC107411384</name>
</gene>
<feature type="signal peptide" evidence="6">
    <location>
        <begin position="1"/>
        <end position="25"/>
    </location>
</feature>
<dbReference type="InParanoid" id="A0A6P3Z930"/>
<name>A0A6P3Z930_ZIZJJ</name>
<keyword evidence="7" id="KW-1185">Reference proteome</keyword>
<accession>A0A6P3Z930</accession>
<protein>
    <submittedName>
        <fullName evidence="8">Kiwellin</fullName>
    </submittedName>
</protein>
<evidence type="ECO:0000256" key="2">
    <source>
        <dbReference type="ARBA" id="ARBA00005592"/>
    </source>
</evidence>
<dbReference type="AlphaFoldDB" id="A0A6P3Z930"/>
<keyword evidence="4 6" id="KW-0732">Signal</keyword>
<dbReference type="GO" id="GO:0005576">
    <property type="term" value="C:extracellular region"/>
    <property type="evidence" value="ECO:0007669"/>
    <property type="project" value="UniProtKB-SubCell"/>
</dbReference>
<keyword evidence="3" id="KW-0964">Secreted</keyword>
<dbReference type="InterPro" id="IPR039271">
    <property type="entry name" value="Kiwellin-like"/>
</dbReference>
<dbReference type="GeneID" id="107411384"/>
<feature type="chain" id="PRO_5045315005" evidence="6">
    <location>
        <begin position="26"/>
        <end position="221"/>
    </location>
</feature>
<reference evidence="8" key="1">
    <citation type="submission" date="2025-08" db="UniProtKB">
        <authorList>
            <consortium name="RefSeq"/>
        </authorList>
    </citation>
    <scope>IDENTIFICATION</scope>
    <source>
        <tissue evidence="8">Seedling</tissue>
    </source>
</reference>
<organism evidence="7 8">
    <name type="scientific">Ziziphus jujuba</name>
    <name type="common">Chinese jujube</name>
    <name type="synonym">Ziziphus sativa</name>
    <dbReference type="NCBI Taxonomy" id="326968"/>
    <lineage>
        <taxon>Eukaryota</taxon>
        <taxon>Viridiplantae</taxon>
        <taxon>Streptophyta</taxon>
        <taxon>Embryophyta</taxon>
        <taxon>Tracheophyta</taxon>
        <taxon>Spermatophyta</taxon>
        <taxon>Magnoliopsida</taxon>
        <taxon>eudicotyledons</taxon>
        <taxon>Gunneridae</taxon>
        <taxon>Pentapetalae</taxon>
        <taxon>rosids</taxon>
        <taxon>fabids</taxon>
        <taxon>Rosales</taxon>
        <taxon>Rhamnaceae</taxon>
        <taxon>Paliureae</taxon>
        <taxon>Ziziphus</taxon>
    </lineage>
</organism>
<evidence type="ECO:0000313" key="8">
    <source>
        <dbReference type="RefSeq" id="XP_015874448.4"/>
    </source>
</evidence>
<feature type="compositionally biased region" description="Polar residues" evidence="5">
    <location>
        <begin position="101"/>
        <end position="115"/>
    </location>
</feature>
<evidence type="ECO:0000256" key="5">
    <source>
        <dbReference type="SAM" id="MobiDB-lite"/>
    </source>
</evidence>
<dbReference type="Gene3D" id="2.40.40.10">
    <property type="entry name" value="RlpA-like domain"/>
    <property type="match status" value="1"/>
</dbReference>
<dbReference type="SUPFAM" id="SSF50685">
    <property type="entry name" value="Barwin-like endoglucanases"/>
    <property type="match status" value="1"/>
</dbReference>
<evidence type="ECO:0000256" key="4">
    <source>
        <dbReference type="ARBA" id="ARBA00022729"/>
    </source>
</evidence>
<comment type="subcellular location">
    <subcellularLocation>
        <location evidence="1">Secreted</location>
    </subcellularLocation>
</comment>
<dbReference type="InterPro" id="IPR036908">
    <property type="entry name" value="RlpA-like_sf"/>
</dbReference>